<keyword evidence="1" id="KW-0812">Transmembrane</keyword>
<reference evidence="3" key="1">
    <citation type="submission" date="2016-10" db="EMBL/GenBank/DDBJ databases">
        <authorList>
            <person name="Varghese N."/>
            <person name="Submissions S."/>
        </authorList>
    </citation>
    <scope>NUCLEOTIDE SEQUENCE [LARGE SCALE GENOMIC DNA]</scope>
    <source>
        <strain evidence="3">IBRC-M 10760</strain>
    </source>
</reference>
<sequence>MHKRDALGALVAATGLLFVDTGPTLPVAVVLFAAGAYLLAAPRFSGSRRRVDRPGGRQDRT</sequence>
<dbReference type="RefSeq" id="WP_092687566.1">
    <property type="nucleotide sequence ID" value="NZ_FNBK01000002.1"/>
</dbReference>
<organism evidence="2 3">
    <name type="scientific">Halorientalis regularis</name>
    <dbReference type="NCBI Taxonomy" id="660518"/>
    <lineage>
        <taxon>Archaea</taxon>
        <taxon>Methanobacteriati</taxon>
        <taxon>Methanobacteriota</taxon>
        <taxon>Stenosarchaea group</taxon>
        <taxon>Halobacteria</taxon>
        <taxon>Halobacteriales</taxon>
        <taxon>Haloarculaceae</taxon>
        <taxon>Halorientalis</taxon>
    </lineage>
</organism>
<dbReference type="Proteomes" id="UP000199076">
    <property type="component" value="Unassembled WGS sequence"/>
</dbReference>
<accession>A0A1G7GG30</accession>
<keyword evidence="3" id="KW-1185">Reference proteome</keyword>
<evidence type="ECO:0000256" key="1">
    <source>
        <dbReference type="SAM" id="Phobius"/>
    </source>
</evidence>
<feature type="transmembrane region" description="Helical" evidence="1">
    <location>
        <begin position="28"/>
        <end position="45"/>
    </location>
</feature>
<evidence type="ECO:0000313" key="3">
    <source>
        <dbReference type="Proteomes" id="UP000199076"/>
    </source>
</evidence>
<protein>
    <submittedName>
        <fullName evidence="2">Uncharacterized protein</fullName>
    </submittedName>
</protein>
<dbReference type="AlphaFoldDB" id="A0A1G7GG30"/>
<keyword evidence="1" id="KW-1133">Transmembrane helix</keyword>
<name>A0A1G7GG30_9EURY</name>
<gene>
    <name evidence="2" type="ORF">SAMN05216218_10225</name>
</gene>
<keyword evidence="1" id="KW-0472">Membrane</keyword>
<dbReference type="STRING" id="660518.SAMN05216218_10225"/>
<evidence type="ECO:0000313" key="2">
    <source>
        <dbReference type="EMBL" id="SDE87035.1"/>
    </source>
</evidence>
<proteinExistence type="predicted"/>
<dbReference type="EMBL" id="FNBK01000002">
    <property type="protein sequence ID" value="SDE87035.1"/>
    <property type="molecule type" value="Genomic_DNA"/>
</dbReference>